<dbReference type="EMBL" id="AGWB01000003">
    <property type="protein sequence ID" value="ENN93714.1"/>
    <property type="molecule type" value="Genomic_DNA"/>
</dbReference>
<organism evidence="2 3">
    <name type="scientific">Bartonella bovis m02</name>
    <dbReference type="NCBI Taxonomy" id="1094492"/>
    <lineage>
        <taxon>Bacteria</taxon>
        <taxon>Pseudomonadati</taxon>
        <taxon>Pseudomonadota</taxon>
        <taxon>Alphaproteobacteria</taxon>
        <taxon>Hyphomicrobiales</taxon>
        <taxon>Bartonellaceae</taxon>
        <taxon>Bartonella</taxon>
    </lineage>
</organism>
<comment type="caution">
    <text evidence="2">The sequence shown here is derived from an EMBL/GenBank/DDBJ whole genome shotgun (WGS) entry which is preliminary data.</text>
</comment>
<dbReference type="HOGENOM" id="CLU_062383_3_0_5"/>
<dbReference type="Proteomes" id="UP000014026">
    <property type="component" value="Unassembled WGS sequence"/>
</dbReference>
<dbReference type="EMBL" id="AGWB01000036">
    <property type="protein sequence ID" value="ENN89967.1"/>
    <property type="molecule type" value="Genomic_DNA"/>
</dbReference>
<protein>
    <submittedName>
        <fullName evidence="2">Phage related protein</fullName>
    </submittedName>
</protein>
<reference evidence="2 3" key="1">
    <citation type="journal article" date="2013" name="PLoS Genet.">
        <title>A gene transfer agent and a dynamic repertoire of secretion systems hold the keys to the explosive radiation of the emerging pathogen Bartonella.</title>
        <authorList>
            <person name="Guy L."/>
            <person name="Nystedt B."/>
            <person name="Toft C."/>
            <person name="Zaremba-Niedzwiedzka K."/>
            <person name="Berglund E.C."/>
            <person name="Granberg F."/>
            <person name="Naslund K."/>
            <person name="Eriksson A.S."/>
            <person name="Andersson S.G."/>
        </authorList>
    </citation>
    <scope>NUCLEOTIDE SEQUENCE [LARGE SCALE GENOMIC DNA]</scope>
    <source>
        <strain evidence="3">m02</strain>
        <strain evidence="2">M02</strain>
    </source>
</reference>
<dbReference type="STRING" id="1094492.m02_07290"/>
<dbReference type="InterPro" id="IPR010781">
    <property type="entry name" value="DUF1376"/>
</dbReference>
<accession>N6UMV4</accession>
<proteinExistence type="predicted"/>
<dbReference type="Pfam" id="PF07120">
    <property type="entry name" value="DUF1376"/>
    <property type="match status" value="1"/>
</dbReference>
<dbReference type="RefSeq" id="WP_010702525.1">
    <property type="nucleotide sequence ID" value="NZ_KB915625.1"/>
</dbReference>
<gene>
    <name evidence="2" type="ORF">m02_07290</name>
    <name evidence="1" type="ORF">m02_11600</name>
</gene>
<evidence type="ECO:0000313" key="1">
    <source>
        <dbReference type="EMBL" id="ENN89967.1"/>
    </source>
</evidence>
<sequence length="106" mass="12352">MSNVIPWIRFYLDDWVSGTGGMTPEQKGIYLTLLIRMYDKKSPVKEDFKTLARVCNCTEKKLATVVDYLIKNDKLIQTDEGLWNLRVEEELKEAAFIQEQEGNYVD</sequence>
<dbReference type="PATRIC" id="fig|1094492.3.peg.1255"/>
<evidence type="ECO:0000313" key="2">
    <source>
        <dbReference type="EMBL" id="ENN93714.1"/>
    </source>
</evidence>
<evidence type="ECO:0000313" key="3">
    <source>
        <dbReference type="Proteomes" id="UP000014026"/>
    </source>
</evidence>
<dbReference type="AlphaFoldDB" id="N6UMV4"/>
<name>N6UMV4_9HYPH</name>